<organism evidence="2 3">
    <name type="scientific">Ideonella lacteola</name>
    <dbReference type="NCBI Taxonomy" id="2984193"/>
    <lineage>
        <taxon>Bacteria</taxon>
        <taxon>Pseudomonadati</taxon>
        <taxon>Pseudomonadota</taxon>
        <taxon>Betaproteobacteria</taxon>
        <taxon>Burkholderiales</taxon>
        <taxon>Sphaerotilaceae</taxon>
        <taxon>Ideonella</taxon>
    </lineage>
</organism>
<dbReference type="RefSeq" id="WP_341426865.1">
    <property type="nucleotide sequence ID" value="NZ_JBBUTG010000010.1"/>
</dbReference>
<dbReference type="Proteomes" id="UP001371218">
    <property type="component" value="Unassembled WGS sequence"/>
</dbReference>
<feature type="signal peptide" evidence="1">
    <location>
        <begin position="1"/>
        <end position="23"/>
    </location>
</feature>
<evidence type="ECO:0000313" key="3">
    <source>
        <dbReference type="Proteomes" id="UP001371218"/>
    </source>
</evidence>
<dbReference type="EMBL" id="JBBUTG010000010">
    <property type="protein sequence ID" value="MEK8032454.1"/>
    <property type="molecule type" value="Genomic_DNA"/>
</dbReference>
<reference evidence="2 3" key="1">
    <citation type="submission" date="2024-04" db="EMBL/GenBank/DDBJ databases">
        <title>Novel species of the genus Ideonella isolated from streams.</title>
        <authorList>
            <person name="Lu H."/>
        </authorList>
    </citation>
    <scope>NUCLEOTIDE SEQUENCE [LARGE SCALE GENOMIC DNA]</scope>
    <source>
        <strain evidence="2 3">DXS29W</strain>
    </source>
</reference>
<sequence length="294" mass="33622">MIHQTLLTLSLVAGSVFSAAAVAADAPPTRWQEHWFEHNQNLTRVFYDPNVAVYFDDDVDDSITWMNGYLSDVWRYTKKNYGAFGNDKRLFAVFHTGKYSGGHPSTYFDSSHDFRNVIDVGAGPWISGTGGDLDIVTHEVAHIVEGASKGVHGSPAFSIWRDSKWAEIFIYDVYKGLQMGDEAKRWRNQVLAQHDDFPRANTYWFRDWFYPIYKRHGGTGTLNNYFSLLSQCFTKNGNSYARDLNWGEFVHFWSGAAKYNLKAQATEAFGWSSEWDAQFKKAQTDFTCANTYPQ</sequence>
<protein>
    <submittedName>
        <fullName evidence="2">Uncharacterized protein</fullName>
    </submittedName>
</protein>
<gene>
    <name evidence="2" type="ORF">AACH06_16640</name>
</gene>
<evidence type="ECO:0000313" key="2">
    <source>
        <dbReference type="EMBL" id="MEK8032454.1"/>
    </source>
</evidence>
<name>A0ABU9BR69_9BURK</name>
<feature type="chain" id="PRO_5046591913" evidence="1">
    <location>
        <begin position="24"/>
        <end position="294"/>
    </location>
</feature>
<accession>A0ABU9BR69</accession>
<evidence type="ECO:0000256" key="1">
    <source>
        <dbReference type="SAM" id="SignalP"/>
    </source>
</evidence>
<keyword evidence="3" id="KW-1185">Reference proteome</keyword>
<comment type="caution">
    <text evidence="2">The sequence shown here is derived from an EMBL/GenBank/DDBJ whole genome shotgun (WGS) entry which is preliminary data.</text>
</comment>
<keyword evidence="1" id="KW-0732">Signal</keyword>
<proteinExistence type="predicted"/>